<proteinExistence type="predicted"/>
<reference evidence="1 2" key="1">
    <citation type="submission" date="2023-07" db="EMBL/GenBank/DDBJ databases">
        <title>Functional and genomic diversity of the sorghum phyllosphere microbiome.</title>
        <authorList>
            <person name="Shade A."/>
        </authorList>
    </citation>
    <scope>NUCLEOTIDE SEQUENCE [LARGE SCALE GENOMIC DNA]</scope>
    <source>
        <strain evidence="1 2">SORGH_AS_1126</strain>
    </source>
</reference>
<organism evidence="1 2">
    <name type="scientific">Agrobacterium larrymoorei</name>
    <dbReference type="NCBI Taxonomy" id="160699"/>
    <lineage>
        <taxon>Bacteria</taxon>
        <taxon>Pseudomonadati</taxon>
        <taxon>Pseudomonadota</taxon>
        <taxon>Alphaproteobacteria</taxon>
        <taxon>Hyphomicrobiales</taxon>
        <taxon>Rhizobiaceae</taxon>
        <taxon>Rhizobium/Agrobacterium group</taxon>
        <taxon>Agrobacterium</taxon>
    </lineage>
</organism>
<accession>A0ABU0ULY1</accession>
<protein>
    <submittedName>
        <fullName evidence="1">Lipid-binding transport protein (Tim44 family)</fullName>
    </submittedName>
</protein>
<name>A0ABU0ULY1_9HYPH</name>
<evidence type="ECO:0000313" key="1">
    <source>
        <dbReference type="EMBL" id="MDQ1185934.1"/>
    </source>
</evidence>
<dbReference type="EMBL" id="JAUTBL010000002">
    <property type="protein sequence ID" value="MDQ1185934.1"/>
    <property type="molecule type" value="Genomic_DNA"/>
</dbReference>
<keyword evidence="2" id="KW-1185">Reference proteome</keyword>
<dbReference type="RefSeq" id="WP_306932550.1">
    <property type="nucleotide sequence ID" value="NZ_JAUTBL010000002.1"/>
</dbReference>
<sequence length="199" mass="19779">MQLAVAAIGKVFAGLGLGATAGAGAAGGVAAGGLAAGGGAAMGAGALGALQGFSTVLKVLGTIGAGAAAARESNDMADQTMLQEKQEQLAGEQRKTSMSRELARVLGNNEVAYAAAGIDLTQGVAAENAANAKTRAANEISIDQQDTEFRRSLYRMRAQGLRDKAKSQRGGALLSALGDVVGYGISMAERGSSPPKATV</sequence>
<comment type="caution">
    <text evidence="1">The sequence shown here is derived from an EMBL/GenBank/DDBJ whole genome shotgun (WGS) entry which is preliminary data.</text>
</comment>
<dbReference type="Proteomes" id="UP001224781">
    <property type="component" value="Unassembled WGS sequence"/>
</dbReference>
<gene>
    <name evidence="1" type="ORF">QE408_003077</name>
</gene>
<evidence type="ECO:0000313" key="2">
    <source>
        <dbReference type="Proteomes" id="UP001224781"/>
    </source>
</evidence>